<dbReference type="STRING" id="155617.RV09_GL001863"/>
<comment type="caution">
    <text evidence="4">The sequence shown here is derived from an EMBL/GenBank/DDBJ whole genome shotgun (WGS) entry which is preliminary data.</text>
</comment>
<evidence type="ECO:0000256" key="1">
    <source>
        <dbReference type="ARBA" id="ARBA00034117"/>
    </source>
</evidence>
<reference evidence="5 7" key="2">
    <citation type="submission" date="2013-03" db="EMBL/GenBank/DDBJ databases">
        <title>The Genome Sequence of Enterococcus moraviensis BAA-383 (PacBio/Illumina hybrid assembly).</title>
        <authorList>
            <consortium name="The Broad Institute Genomics Platform"/>
            <consortium name="The Broad Institute Genome Sequencing Center for Infectious Disease"/>
            <person name="Earl A."/>
            <person name="Russ C."/>
            <person name="Gilmore M."/>
            <person name="Surin D."/>
            <person name="Walker B."/>
            <person name="Young S."/>
            <person name="Zeng Q."/>
            <person name="Gargeya S."/>
            <person name="Fitzgerald M."/>
            <person name="Haas B."/>
            <person name="Abouelleil A."/>
            <person name="Allen A.W."/>
            <person name="Alvarado L."/>
            <person name="Arachchi H.M."/>
            <person name="Berlin A.M."/>
            <person name="Chapman S.B."/>
            <person name="Gainer-Dewar J."/>
            <person name="Goldberg J."/>
            <person name="Griggs A."/>
            <person name="Gujja S."/>
            <person name="Hansen M."/>
            <person name="Howarth C."/>
            <person name="Imamovic A."/>
            <person name="Ireland A."/>
            <person name="Larimer J."/>
            <person name="McCowan C."/>
            <person name="Murphy C."/>
            <person name="Pearson M."/>
            <person name="Poon T.W."/>
            <person name="Priest M."/>
            <person name="Roberts A."/>
            <person name="Saif S."/>
            <person name="Shea T."/>
            <person name="Sisk P."/>
            <person name="Sykes S."/>
            <person name="Wortman J."/>
            <person name="Nusbaum C."/>
            <person name="Birren B."/>
        </authorList>
    </citation>
    <scope>NUCLEOTIDE SEQUENCE [LARGE SCALE GENOMIC DNA]</scope>
    <source>
        <strain evidence="5 7">ATCC BAA-383</strain>
    </source>
</reference>
<evidence type="ECO:0000259" key="3">
    <source>
        <dbReference type="PROSITE" id="PS51756"/>
    </source>
</evidence>
<dbReference type="AlphaFoldDB" id="R2STM3"/>
<feature type="coiled-coil region" evidence="2">
    <location>
        <begin position="90"/>
        <end position="162"/>
    </location>
</feature>
<evidence type="ECO:0000256" key="2">
    <source>
        <dbReference type="SAM" id="Coils"/>
    </source>
</evidence>
<protein>
    <recommendedName>
        <fullName evidence="3">LXG domain-containing protein</fullName>
    </recommendedName>
</protein>
<dbReference type="OrthoDB" id="2218681at2"/>
<dbReference type="InterPro" id="IPR006829">
    <property type="entry name" value="LXG_dom"/>
</dbReference>
<keyword evidence="7" id="KW-1185">Reference proteome</keyword>
<dbReference type="eggNOG" id="COG5444">
    <property type="taxonomic scope" value="Bacteria"/>
</dbReference>
<dbReference type="HOGENOM" id="CLU_041112_0_0_9"/>
<dbReference type="Proteomes" id="UP000014157">
    <property type="component" value="Unassembled WGS sequence"/>
</dbReference>
<dbReference type="EMBL" id="ASWB01000003">
    <property type="protein sequence ID" value="EOT66148.1"/>
    <property type="molecule type" value="Genomic_DNA"/>
</dbReference>
<evidence type="ECO:0000313" key="6">
    <source>
        <dbReference type="Proteomes" id="UP000013781"/>
    </source>
</evidence>
<dbReference type="EMBL" id="AJAS01000025">
    <property type="protein sequence ID" value="EOH96176.1"/>
    <property type="molecule type" value="Genomic_DNA"/>
</dbReference>
<evidence type="ECO:0000313" key="4">
    <source>
        <dbReference type="EMBL" id="EOH96176.1"/>
    </source>
</evidence>
<evidence type="ECO:0000313" key="5">
    <source>
        <dbReference type="EMBL" id="EOT66148.1"/>
    </source>
</evidence>
<evidence type="ECO:0000313" key="7">
    <source>
        <dbReference type="Proteomes" id="UP000014157"/>
    </source>
</evidence>
<dbReference type="RefSeq" id="WP_010766398.1">
    <property type="nucleotide sequence ID" value="NZ_ASWB01000003.1"/>
</dbReference>
<organism evidence="4 6">
    <name type="scientific">Enterococcus moraviensis ATCC BAA-383</name>
    <dbReference type="NCBI Taxonomy" id="1158609"/>
    <lineage>
        <taxon>Bacteria</taxon>
        <taxon>Bacillati</taxon>
        <taxon>Bacillota</taxon>
        <taxon>Bacilli</taxon>
        <taxon>Lactobacillales</taxon>
        <taxon>Enterococcaceae</taxon>
        <taxon>Enterococcus</taxon>
    </lineage>
</organism>
<dbReference type="Proteomes" id="UP000013781">
    <property type="component" value="Unassembled WGS sequence"/>
</dbReference>
<proteinExistence type="inferred from homology"/>
<dbReference type="PANTHER" id="PTHR34976:SF1">
    <property type="entry name" value="TOXIN BC_0920"/>
    <property type="match status" value="1"/>
</dbReference>
<reference evidence="4 6" key="1">
    <citation type="submission" date="2013-02" db="EMBL/GenBank/DDBJ databases">
        <title>The Genome Sequence of Enterococcus moraviensis BAA-383.</title>
        <authorList>
            <consortium name="The Broad Institute Genome Sequencing Platform"/>
            <consortium name="The Broad Institute Genome Sequencing Center for Infectious Disease"/>
            <person name="Earl A.M."/>
            <person name="Gilmore M.S."/>
            <person name="Lebreton F."/>
            <person name="Walker B."/>
            <person name="Young S.K."/>
            <person name="Zeng Q."/>
            <person name="Gargeya S."/>
            <person name="Fitzgerald M."/>
            <person name="Haas B."/>
            <person name="Abouelleil A."/>
            <person name="Alvarado L."/>
            <person name="Arachchi H.M."/>
            <person name="Berlin A.M."/>
            <person name="Chapman S.B."/>
            <person name="Dewar J."/>
            <person name="Goldberg J."/>
            <person name="Griggs A."/>
            <person name="Gujja S."/>
            <person name="Hansen M."/>
            <person name="Howarth C."/>
            <person name="Imamovic A."/>
            <person name="Larimer J."/>
            <person name="McCowan C."/>
            <person name="Murphy C."/>
            <person name="Neiman D."/>
            <person name="Pearson M."/>
            <person name="Priest M."/>
            <person name="Roberts A."/>
            <person name="Saif S."/>
            <person name="Shea T."/>
            <person name="Sisk P."/>
            <person name="Sykes S."/>
            <person name="Wortman J."/>
            <person name="Nusbaum C."/>
            <person name="Birren B."/>
        </authorList>
    </citation>
    <scope>NUCLEOTIDE SEQUENCE [LARGE SCALE GENOMIC DNA]</scope>
    <source>
        <strain evidence="4 6">ATCC BAA-383</strain>
    </source>
</reference>
<feature type="domain" description="LXG" evidence="3">
    <location>
        <begin position="2"/>
        <end position="229"/>
    </location>
</feature>
<name>R2STM3_9ENTE</name>
<comment type="similarity">
    <text evidence="1">In the N-terminal section; belongs to the LXG family.</text>
</comment>
<gene>
    <name evidence="5" type="ORF">I586_02419</name>
    <name evidence="4" type="ORF">UAY_03086</name>
</gene>
<dbReference type="InterPro" id="IPR051768">
    <property type="entry name" value="Bact_secretion_toxin"/>
</dbReference>
<sequence length="496" mass="55205">MSSIDMYLSSANSQATGVSALSNKHHNGYNQLETSLQQFAGDSVLKSDSYDSAKAFYSAVLIPLAQGGILLTDAVEEACKKFPEQYTSEVDSSDLKSEELEKEIEELENNITRVQDLQRELLHFPVPPPVKQLLMNQNRQSVTRDQEAKRKLEEKLQKLQAFHASSPTIFSEINALKTTIDQGIAQADQSWNASTGQFTIPSGKNMDWANTIKNSWATRDKRLMEKQLKEYQIYAVIYSDKDGNPKIIWKVTKDGEGVKNPKIYQYLKANGKDLPADLFEFMSQHDWDDKVKAAFRKGKDLQIGDKYHPALGALVASGQYLEDAYKFLTEDELGQALQMLGFNLASYRIATAKGTKTVENRNGNGANIPNPDVGVVQSRINVANGRTRFTPKRPSTGKPVSAGFEHVYDGHFNRPIANSRSIFSITTDKLKQILQSPNAVKSTVIDMSGGQYKRIVDTGEVIGNTALKFGGKPTRWIEIITDRAGNLITTYPVPKP</sequence>
<keyword evidence="2" id="KW-0175">Coiled coil</keyword>
<dbReference type="eggNOG" id="COG3210">
    <property type="taxonomic scope" value="Bacteria"/>
</dbReference>
<accession>R2STM3</accession>
<dbReference type="PROSITE" id="PS51756">
    <property type="entry name" value="LXG"/>
    <property type="match status" value="1"/>
</dbReference>
<dbReference type="PANTHER" id="PTHR34976">
    <property type="entry name" value="RIBONUCLEASE YQCG-RELATED"/>
    <property type="match status" value="1"/>
</dbReference>
<dbReference type="PATRIC" id="fig|1158609.3.peg.3009"/>